<evidence type="ECO:0000256" key="3">
    <source>
        <dbReference type="ARBA" id="ARBA00023175"/>
    </source>
</evidence>
<dbReference type="EMBL" id="MLAK01001335">
    <property type="protein sequence ID" value="OHS94250.1"/>
    <property type="molecule type" value="Genomic_DNA"/>
</dbReference>
<dbReference type="Proteomes" id="UP000179807">
    <property type="component" value="Unassembled WGS sequence"/>
</dbReference>
<protein>
    <submittedName>
        <fullName evidence="6">Inner dynein arm light chain, axonemal-related protein</fullName>
    </submittedName>
</protein>
<dbReference type="GO" id="GO:0045504">
    <property type="term" value="F:dynein heavy chain binding"/>
    <property type="evidence" value="ECO:0007669"/>
    <property type="project" value="TreeGrafter"/>
</dbReference>
<dbReference type="RefSeq" id="XP_068347387.1">
    <property type="nucleotide sequence ID" value="XM_068512724.1"/>
</dbReference>
<sequence>MSQKKLSLLKWDPPVPVDEPDGANKMRRAVANANAGVDHMNREVINSMFPPIEYTEDGVAYTQSVSISAVTKSDVKKLKQQLDNLLITRKARNTGACLIRNEIYSQCFDEILRQVTVDCNARGRLLLRVREHYQTMVNAYKELYNLSLDWGNRKSMQIHQEVPDLEVYHRELVERRRTLELQANDLQIKLDSLEKRLAEAKSLREKDHADEIAFLKRQGQMSKAQIDMLNSQK</sequence>
<keyword evidence="1" id="KW-0243">Dynein</keyword>
<comment type="similarity">
    <text evidence="4">Belongs to the inner dynein arm light chain family.</text>
</comment>
<dbReference type="OrthoDB" id="10260433at2759"/>
<evidence type="ECO:0000256" key="5">
    <source>
        <dbReference type="SAM" id="Coils"/>
    </source>
</evidence>
<evidence type="ECO:0000256" key="2">
    <source>
        <dbReference type="ARBA" id="ARBA00023054"/>
    </source>
</evidence>
<reference evidence="6" key="1">
    <citation type="submission" date="2016-10" db="EMBL/GenBank/DDBJ databases">
        <authorList>
            <person name="Benchimol M."/>
            <person name="Almeida L.G."/>
            <person name="Vasconcelos A.T."/>
            <person name="Perreira-Neves A."/>
            <person name="Rosa I.A."/>
            <person name="Tasca T."/>
            <person name="Bogo M.R."/>
            <person name="de Souza W."/>
        </authorList>
    </citation>
    <scope>NUCLEOTIDE SEQUENCE [LARGE SCALE GENOMIC DNA]</scope>
    <source>
        <strain evidence="6">K</strain>
    </source>
</reference>
<evidence type="ECO:0000256" key="1">
    <source>
        <dbReference type="ARBA" id="ARBA00023017"/>
    </source>
</evidence>
<dbReference type="PANTHER" id="PTHR13183">
    <property type="entry name" value="AXONEMAL INNER ARM DYNEIN LIGHT CHAIN 28"/>
    <property type="match status" value="1"/>
</dbReference>
<keyword evidence="3" id="KW-0505">Motor protein</keyword>
<evidence type="ECO:0000313" key="6">
    <source>
        <dbReference type="EMBL" id="OHS94250.1"/>
    </source>
</evidence>
<name>A0A1J4J4H0_9EUKA</name>
<comment type="caution">
    <text evidence="6">The sequence shown here is derived from an EMBL/GenBank/DDBJ whole genome shotgun (WGS) entry which is preliminary data.</text>
</comment>
<evidence type="ECO:0000256" key="4">
    <source>
        <dbReference type="ARBA" id="ARBA00038114"/>
    </source>
</evidence>
<gene>
    <name evidence="6" type="ORF">TRFO_39561</name>
</gene>
<keyword evidence="2 5" id="KW-0175">Coiled coil</keyword>
<evidence type="ECO:0000313" key="7">
    <source>
        <dbReference type="Proteomes" id="UP000179807"/>
    </source>
</evidence>
<dbReference type="InterPro" id="IPR019347">
    <property type="entry name" value="Axonemal_dynein_light_chain"/>
</dbReference>
<proteinExistence type="inferred from homology"/>
<dbReference type="GeneID" id="94847428"/>
<dbReference type="PANTHER" id="PTHR13183:SF0">
    <property type="entry name" value="AXONEMAL DYNEIN LIGHT INTERMEDIATE POLYPEPTIDE 1"/>
    <property type="match status" value="1"/>
</dbReference>
<dbReference type="GO" id="GO:0005930">
    <property type="term" value="C:axoneme"/>
    <property type="evidence" value="ECO:0007669"/>
    <property type="project" value="TreeGrafter"/>
</dbReference>
<dbReference type="VEuPathDB" id="TrichDB:TRFO_39561"/>
<keyword evidence="7" id="KW-1185">Reference proteome</keyword>
<dbReference type="Pfam" id="PF10211">
    <property type="entry name" value="Ax_dynein_light"/>
    <property type="match status" value="1"/>
</dbReference>
<accession>A0A1J4J4H0</accession>
<dbReference type="AlphaFoldDB" id="A0A1J4J4H0"/>
<dbReference type="GO" id="GO:0030286">
    <property type="term" value="C:dynein complex"/>
    <property type="evidence" value="ECO:0007669"/>
    <property type="project" value="UniProtKB-KW"/>
</dbReference>
<organism evidence="6 7">
    <name type="scientific">Tritrichomonas foetus</name>
    <dbReference type="NCBI Taxonomy" id="1144522"/>
    <lineage>
        <taxon>Eukaryota</taxon>
        <taxon>Metamonada</taxon>
        <taxon>Parabasalia</taxon>
        <taxon>Tritrichomonadida</taxon>
        <taxon>Tritrichomonadidae</taxon>
        <taxon>Tritrichomonas</taxon>
    </lineage>
</organism>
<feature type="coiled-coil region" evidence="5">
    <location>
        <begin position="169"/>
        <end position="210"/>
    </location>
</feature>